<evidence type="ECO:0000313" key="3">
    <source>
        <dbReference type="Proteomes" id="UP000230731"/>
    </source>
</evidence>
<accession>A0A2M6WZ51</accession>
<dbReference type="EMBL" id="PEZP01000035">
    <property type="protein sequence ID" value="PIT98037.1"/>
    <property type="molecule type" value="Genomic_DNA"/>
</dbReference>
<dbReference type="AlphaFoldDB" id="A0A2M6WZ51"/>
<sequence length="194" mass="22800">MRHYFFKIFWDWYERHYLLNITIAGGLFLLQIVHLAWLTSEVVVQRLLGISYFSTTPLVETMLVLVDYTEIPALIGVSLIYSNELRTGWRWMSVLFLLMLNSQWLHIFWITDEVVVEKLTGQGVGTVLPVWIAWAAILIDYLELPAMADTVRRFFLSLKQRRSGAFIRQEFTAQDGKIRRQPNIETRYIDIKAL</sequence>
<organism evidence="2 3">
    <name type="scientific">Candidatus Andersenbacteria bacterium CG10_big_fil_rev_8_21_14_0_10_54_11</name>
    <dbReference type="NCBI Taxonomy" id="1974485"/>
    <lineage>
        <taxon>Bacteria</taxon>
        <taxon>Candidatus Anderseniibacteriota</taxon>
    </lineage>
</organism>
<dbReference type="Proteomes" id="UP000230731">
    <property type="component" value="Unassembled WGS sequence"/>
</dbReference>
<protein>
    <submittedName>
        <fullName evidence="2">Uncharacterized protein</fullName>
    </submittedName>
</protein>
<gene>
    <name evidence="2" type="ORF">COT71_02905</name>
</gene>
<feature type="transmembrane region" description="Helical" evidence="1">
    <location>
        <begin position="17"/>
        <end position="38"/>
    </location>
</feature>
<proteinExistence type="predicted"/>
<keyword evidence="1" id="KW-0472">Membrane</keyword>
<evidence type="ECO:0000256" key="1">
    <source>
        <dbReference type="SAM" id="Phobius"/>
    </source>
</evidence>
<keyword evidence="1" id="KW-1133">Transmembrane helix</keyword>
<feature type="transmembrane region" description="Helical" evidence="1">
    <location>
        <begin position="58"/>
        <end position="81"/>
    </location>
</feature>
<feature type="transmembrane region" description="Helical" evidence="1">
    <location>
        <begin position="93"/>
        <end position="111"/>
    </location>
</feature>
<evidence type="ECO:0000313" key="2">
    <source>
        <dbReference type="EMBL" id="PIT98037.1"/>
    </source>
</evidence>
<comment type="caution">
    <text evidence="2">The sequence shown here is derived from an EMBL/GenBank/DDBJ whole genome shotgun (WGS) entry which is preliminary data.</text>
</comment>
<reference evidence="3" key="1">
    <citation type="submission" date="2017-09" db="EMBL/GenBank/DDBJ databases">
        <title>Depth-based differentiation of microbial function through sediment-hosted aquifers and enrichment of novel symbionts in the deep terrestrial subsurface.</title>
        <authorList>
            <person name="Probst A.J."/>
            <person name="Ladd B."/>
            <person name="Jarett J.K."/>
            <person name="Geller-Mcgrath D.E."/>
            <person name="Sieber C.M.K."/>
            <person name="Emerson J.B."/>
            <person name="Anantharaman K."/>
            <person name="Thomas B.C."/>
            <person name="Malmstrom R."/>
            <person name="Stieglmeier M."/>
            <person name="Klingl A."/>
            <person name="Woyke T."/>
            <person name="Ryan C.M."/>
            <person name="Banfield J.F."/>
        </authorList>
    </citation>
    <scope>NUCLEOTIDE SEQUENCE [LARGE SCALE GENOMIC DNA]</scope>
</reference>
<feature type="transmembrane region" description="Helical" evidence="1">
    <location>
        <begin position="131"/>
        <end position="151"/>
    </location>
</feature>
<name>A0A2M6WZ51_9BACT</name>
<keyword evidence="1" id="KW-0812">Transmembrane</keyword>